<dbReference type="PANTHER" id="PTHR36393:SF1">
    <property type="entry name" value="SULFATE ADENYLYLTRANSFERASE SUBUNIT"/>
    <property type="match status" value="1"/>
</dbReference>
<evidence type="ECO:0000256" key="2">
    <source>
        <dbReference type="SAM" id="Phobius"/>
    </source>
</evidence>
<keyword evidence="2" id="KW-0812">Transmembrane</keyword>
<keyword evidence="2" id="KW-1133">Transmembrane helix</keyword>
<accession>A0A834LY70</accession>
<keyword evidence="4" id="KW-1185">Reference proteome</keyword>
<comment type="caution">
    <text evidence="3">The sequence shown here is derived from an EMBL/GenBank/DDBJ whole genome shotgun (WGS) entry which is preliminary data.</text>
</comment>
<evidence type="ECO:0000256" key="1">
    <source>
        <dbReference type="SAM" id="MobiDB-lite"/>
    </source>
</evidence>
<name>A0A834LY70_RHOSS</name>
<keyword evidence="2" id="KW-0472">Membrane</keyword>
<feature type="region of interest" description="Disordered" evidence="1">
    <location>
        <begin position="216"/>
        <end position="238"/>
    </location>
</feature>
<evidence type="ECO:0000313" key="4">
    <source>
        <dbReference type="Proteomes" id="UP000626092"/>
    </source>
</evidence>
<dbReference type="OrthoDB" id="2017354at2759"/>
<dbReference type="AlphaFoldDB" id="A0A834LY70"/>
<proteinExistence type="predicted"/>
<dbReference type="Proteomes" id="UP000626092">
    <property type="component" value="Unassembled WGS sequence"/>
</dbReference>
<reference evidence="3" key="1">
    <citation type="submission" date="2019-11" db="EMBL/GenBank/DDBJ databases">
        <authorList>
            <person name="Liu Y."/>
            <person name="Hou J."/>
            <person name="Li T.-Q."/>
            <person name="Guan C.-H."/>
            <person name="Wu X."/>
            <person name="Wu H.-Z."/>
            <person name="Ling F."/>
            <person name="Zhang R."/>
            <person name="Shi X.-G."/>
            <person name="Ren J.-P."/>
            <person name="Chen E.-F."/>
            <person name="Sun J.-M."/>
        </authorList>
    </citation>
    <scope>NUCLEOTIDE SEQUENCE</scope>
    <source>
        <strain evidence="3">Adult_tree_wgs_1</strain>
        <tissue evidence="3">Leaves</tissue>
    </source>
</reference>
<evidence type="ECO:0000313" key="3">
    <source>
        <dbReference type="EMBL" id="KAF7150463.1"/>
    </source>
</evidence>
<protein>
    <submittedName>
        <fullName evidence="3">Uncharacterized protein</fullName>
    </submittedName>
</protein>
<sequence length="238" mass="26582">MPSGKPGLMARITSWTHPLLNKPLSKPIENNAANSAAAYSKSSMAQVLPTTAAYGSPFTRPDPTTRLRNPQPRWVSFRRNVKCNGLFSNNRKQEQAKKAVESALGGKKTEFDKWDEEIKKRVEASGGGEGGGGGWFRWGGGGFNGDHFWQEVQHTSFAILGVIFMYLLFTQGEVMLAIIVNPLLFVMRKLRNGLDNGKSWILQKVASTKRAKLEHMPKEEGHARVSAKERVVRKWRSD</sequence>
<dbReference type="EMBL" id="WJXA01000002">
    <property type="protein sequence ID" value="KAF7150463.1"/>
    <property type="molecule type" value="Genomic_DNA"/>
</dbReference>
<feature type="transmembrane region" description="Helical" evidence="2">
    <location>
        <begin position="157"/>
        <end position="184"/>
    </location>
</feature>
<organism evidence="3 4">
    <name type="scientific">Rhododendron simsii</name>
    <name type="common">Sims's rhododendron</name>
    <dbReference type="NCBI Taxonomy" id="118357"/>
    <lineage>
        <taxon>Eukaryota</taxon>
        <taxon>Viridiplantae</taxon>
        <taxon>Streptophyta</taxon>
        <taxon>Embryophyta</taxon>
        <taxon>Tracheophyta</taxon>
        <taxon>Spermatophyta</taxon>
        <taxon>Magnoliopsida</taxon>
        <taxon>eudicotyledons</taxon>
        <taxon>Gunneridae</taxon>
        <taxon>Pentapetalae</taxon>
        <taxon>asterids</taxon>
        <taxon>Ericales</taxon>
        <taxon>Ericaceae</taxon>
        <taxon>Ericoideae</taxon>
        <taxon>Rhodoreae</taxon>
        <taxon>Rhododendron</taxon>
    </lineage>
</organism>
<dbReference type="PANTHER" id="PTHR36393">
    <property type="entry name" value="SULFATE ADENYLYLTRANSFERASE SUBUNIT"/>
    <property type="match status" value="1"/>
</dbReference>
<gene>
    <name evidence="3" type="ORF">RHSIM_Rhsim02G0145900</name>
</gene>